<protein>
    <submittedName>
        <fullName evidence="2">Chitinase</fullName>
    </submittedName>
</protein>
<comment type="caution">
    <text evidence="2">The sequence shown here is derived from an EMBL/GenBank/DDBJ whole genome shotgun (WGS) entry which is preliminary data.</text>
</comment>
<evidence type="ECO:0000256" key="1">
    <source>
        <dbReference type="SAM" id="SignalP"/>
    </source>
</evidence>
<evidence type="ECO:0000313" key="3">
    <source>
        <dbReference type="Proteomes" id="UP001597365"/>
    </source>
</evidence>
<keyword evidence="1" id="KW-0732">Signal</keyword>
<dbReference type="Proteomes" id="UP001597365">
    <property type="component" value="Unassembled WGS sequence"/>
</dbReference>
<evidence type="ECO:0000313" key="2">
    <source>
        <dbReference type="EMBL" id="MFD1833352.1"/>
    </source>
</evidence>
<name>A0ABW4PRB8_9ACTN</name>
<feature type="signal peptide" evidence="1">
    <location>
        <begin position="1"/>
        <end position="35"/>
    </location>
</feature>
<sequence>MDRTSAQVSRARHPRIRTGLAFVASAALLAGGATALDGRTAHAAEANLVRNAGFESGLGGWTCSAGSG</sequence>
<keyword evidence="3" id="KW-1185">Reference proteome</keyword>
<dbReference type="EMBL" id="JBHUFU010000031">
    <property type="protein sequence ID" value="MFD1833352.1"/>
    <property type="molecule type" value="Genomic_DNA"/>
</dbReference>
<organism evidence="2 3">
    <name type="scientific">Streptomyces desertarenae</name>
    <dbReference type="NCBI Taxonomy" id="2666184"/>
    <lineage>
        <taxon>Bacteria</taxon>
        <taxon>Bacillati</taxon>
        <taxon>Actinomycetota</taxon>
        <taxon>Actinomycetes</taxon>
        <taxon>Kitasatosporales</taxon>
        <taxon>Streptomycetaceae</taxon>
        <taxon>Streptomyces</taxon>
    </lineage>
</organism>
<reference evidence="3" key="1">
    <citation type="journal article" date="2019" name="Int. J. Syst. Evol. Microbiol.">
        <title>The Global Catalogue of Microorganisms (GCM) 10K type strain sequencing project: providing services to taxonomists for standard genome sequencing and annotation.</title>
        <authorList>
            <consortium name="The Broad Institute Genomics Platform"/>
            <consortium name="The Broad Institute Genome Sequencing Center for Infectious Disease"/>
            <person name="Wu L."/>
            <person name="Ma J."/>
        </authorList>
    </citation>
    <scope>NUCLEOTIDE SEQUENCE [LARGE SCALE GENOMIC DNA]</scope>
    <source>
        <strain evidence="3">CGMCC 4.7455</strain>
    </source>
</reference>
<accession>A0ABW4PRB8</accession>
<feature type="chain" id="PRO_5046008272" evidence="1">
    <location>
        <begin position="36"/>
        <end position="68"/>
    </location>
</feature>
<feature type="non-terminal residue" evidence="2">
    <location>
        <position position="68"/>
    </location>
</feature>
<gene>
    <name evidence="2" type="ORF">ACFSJS_27500</name>
</gene>
<proteinExistence type="predicted"/>